<dbReference type="PANTHER" id="PTHR39962">
    <property type="entry name" value="BLL4848 PROTEIN"/>
    <property type="match status" value="1"/>
</dbReference>
<sequence length="273" mass="30849">MADKEEDSPKIGLIAGEGEFPLILAKELLNSKYRIVAVTFSKAQEKKLQDLVDKVFRIYIGQFQKLIDIFKQEGIRDLIFLGKIEKSLALRFSLPDKRALTLWNRVSNREDNTLLKAVADELEREGFCVRGPSEFLKKFLAEEKIYTKRVPSEREWEDIHYGLKIARAIGELDIGQCVVVKNKMTVAVEAMEGTDATILRGGKIMPQTVVVKIAKPHQDLRLDLPVAGLETIEVLIKAKASILALEAGKTFFLQQERAIELANKYHLCIVGVR</sequence>
<proteinExistence type="predicted"/>
<dbReference type="InterPro" id="IPR053174">
    <property type="entry name" value="LpxI"/>
</dbReference>
<dbReference type="Gene3D" id="3.40.140.80">
    <property type="match status" value="1"/>
</dbReference>
<dbReference type="InterPro" id="IPR043167">
    <property type="entry name" value="LpxI_C_sf"/>
</dbReference>
<evidence type="ECO:0000313" key="4">
    <source>
        <dbReference type="Proteomes" id="UP000235731"/>
    </source>
</evidence>
<comment type="caution">
    <text evidence="3">The sequence shown here is derived from an EMBL/GenBank/DDBJ whole genome shotgun (WGS) entry which is preliminary data.</text>
</comment>
<accession>A0A2N7PJ64</accession>
<dbReference type="InterPro" id="IPR041255">
    <property type="entry name" value="LpxI_N"/>
</dbReference>
<reference evidence="3 4" key="1">
    <citation type="submission" date="2018-01" db="EMBL/GenBank/DDBJ databases">
        <title>Metagenomic assembled genomes from two thermal pools in the Uzon Caldera, Kamchatka, Russia.</title>
        <authorList>
            <person name="Wilkins L."/>
            <person name="Ettinger C."/>
        </authorList>
    </citation>
    <scope>NUCLEOTIDE SEQUENCE [LARGE SCALE GENOMIC DNA]</scope>
    <source>
        <strain evidence="3">ZAV-15</strain>
    </source>
</reference>
<dbReference type="Pfam" id="PF06230">
    <property type="entry name" value="LpxI_C"/>
    <property type="match status" value="1"/>
</dbReference>
<evidence type="ECO:0000313" key="3">
    <source>
        <dbReference type="EMBL" id="PMP62487.1"/>
    </source>
</evidence>
<organism evidence="3 4">
    <name type="scientific">Caldimicrobium thiodismutans</name>
    <dbReference type="NCBI Taxonomy" id="1653476"/>
    <lineage>
        <taxon>Bacteria</taxon>
        <taxon>Pseudomonadati</taxon>
        <taxon>Thermodesulfobacteriota</taxon>
        <taxon>Thermodesulfobacteria</taxon>
        <taxon>Thermodesulfobacteriales</taxon>
        <taxon>Thermodesulfobacteriaceae</taxon>
        <taxon>Caldimicrobium</taxon>
    </lineage>
</organism>
<feature type="domain" description="LpxI N-terminal" evidence="2">
    <location>
        <begin position="10"/>
        <end position="138"/>
    </location>
</feature>
<dbReference type="EMBL" id="PNIE01000063">
    <property type="protein sequence ID" value="PMP62487.1"/>
    <property type="molecule type" value="Genomic_DNA"/>
</dbReference>
<evidence type="ECO:0000259" key="2">
    <source>
        <dbReference type="Pfam" id="PF17930"/>
    </source>
</evidence>
<dbReference type="InterPro" id="IPR010415">
    <property type="entry name" value="LpxI_C"/>
</dbReference>
<dbReference type="Proteomes" id="UP000235731">
    <property type="component" value="Unassembled WGS sequence"/>
</dbReference>
<dbReference type="AlphaFoldDB" id="A0A2N7PJ64"/>
<dbReference type="PANTHER" id="PTHR39962:SF1">
    <property type="entry name" value="LPXI FAMILY PROTEIN"/>
    <property type="match status" value="1"/>
</dbReference>
<protein>
    <submittedName>
        <fullName evidence="3">DUF1009 domain-containing protein</fullName>
    </submittedName>
</protein>
<gene>
    <name evidence="3" type="ORF">C0197_04545</name>
</gene>
<dbReference type="Gene3D" id="3.40.50.20">
    <property type="match status" value="1"/>
</dbReference>
<dbReference type="Pfam" id="PF17930">
    <property type="entry name" value="LpxI_N"/>
    <property type="match status" value="1"/>
</dbReference>
<name>A0A2N7PJ64_9BACT</name>
<feature type="domain" description="LpxI C-terminal" evidence="1">
    <location>
        <begin position="143"/>
        <end position="270"/>
    </location>
</feature>
<evidence type="ECO:0000259" key="1">
    <source>
        <dbReference type="Pfam" id="PF06230"/>
    </source>
</evidence>